<comment type="subcellular location">
    <subcellularLocation>
        <location evidence="2">Cytoplasm</location>
        <location evidence="2">Nucleoid</location>
    </subcellularLocation>
</comment>
<comment type="subunit">
    <text evidence="2">Homodimer.</text>
</comment>
<dbReference type="EMBL" id="BAABHD010000083">
    <property type="protein sequence ID" value="GAA4468906.1"/>
    <property type="molecule type" value="Genomic_DNA"/>
</dbReference>
<dbReference type="NCBIfam" id="TIGR00103">
    <property type="entry name" value="DNA_YbaB_EbfC"/>
    <property type="match status" value="1"/>
</dbReference>
<dbReference type="HAMAP" id="MF_00274">
    <property type="entry name" value="DNA_YbaB_EbfC"/>
    <property type="match status" value="1"/>
</dbReference>
<sequence length="123" mass="13649">MPGYPLTLVYFAAMFNMMDMFGKVKEFQSRMQEAQQSLHGISETGESGAGLVRATVNGLKQVVKLDIDSDLIKPDDKEMLQDLIVAAVNKAMENIEPKIKEHLRKSTEGLMPNIPGFDLGSMM</sequence>
<evidence type="ECO:0000313" key="3">
    <source>
        <dbReference type="EMBL" id="GAA4468906.1"/>
    </source>
</evidence>
<evidence type="ECO:0000256" key="1">
    <source>
        <dbReference type="ARBA" id="ARBA00023125"/>
    </source>
</evidence>
<comment type="function">
    <text evidence="2">Binds to DNA and alters its conformation. May be involved in regulation of gene expression, nucleoid organization and DNA protection.</text>
</comment>
<keyword evidence="1 2" id="KW-0238">DNA-binding</keyword>
<dbReference type="PIRSF" id="PIRSF004555">
    <property type="entry name" value="UCP004555"/>
    <property type="match status" value="1"/>
</dbReference>
<comment type="caution">
    <text evidence="3">The sequence shown here is derived from an EMBL/GenBank/DDBJ whole genome shotgun (WGS) entry which is preliminary data.</text>
</comment>
<name>A0ABP8NNU3_9BACT</name>
<comment type="similarity">
    <text evidence="2">Belongs to the YbaB/EbfC family.</text>
</comment>
<reference evidence="4" key="1">
    <citation type="journal article" date="2019" name="Int. J. Syst. Evol. Microbiol.">
        <title>The Global Catalogue of Microorganisms (GCM) 10K type strain sequencing project: providing services to taxonomists for standard genome sequencing and annotation.</title>
        <authorList>
            <consortium name="The Broad Institute Genomics Platform"/>
            <consortium name="The Broad Institute Genome Sequencing Center for Infectious Disease"/>
            <person name="Wu L."/>
            <person name="Ma J."/>
        </authorList>
    </citation>
    <scope>NUCLEOTIDE SEQUENCE [LARGE SCALE GENOMIC DNA]</scope>
    <source>
        <strain evidence="4">JCM 17927</strain>
    </source>
</reference>
<evidence type="ECO:0000256" key="2">
    <source>
        <dbReference type="HAMAP-Rule" id="MF_00274"/>
    </source>
</evidence>
<dbReference type="Pfam" id="PF02575">
    <property type="entry name" value="YbaB_DNA_bd"/>
    <property type="match status" value="1"/>
</dbReference>
<organism evidence="3 4">
    <name type="scientific">Nibrella saemangeumensis</name>
    <dbReference type="NCBI Taxonomy" id="1084526"/>
    <lineage>
        <taxon>Bacteria</taxon>
        <taxon>Pseudomonadati</taxon>
        <taxon>Bacteroidota</taxon>
        <taxon>Cytophagia</taxon>
        <taxon>Cytophagales</taxon>
        <taxon>Spirosomataceae</taxon>
        <taxon>Nibrella</taxon>
    </lineage>
</organism>
<keyword evidence="2" id="KW-0963">Cytoplasm</keyword>
<proteinExistence type="inferred from homology"/>
<protein>
    <recommendedName>
        <fullName evidence="2">Nucleoid-associated protein GCM10023189_55030</fullName>
    </recommendedName>
</protein>
<dbReference type="Gene3D" id="3.30.1310.10">
    <property type="entry name" value="Nucleoid-associated protein YbaB-like domain"/>
    <property type="match status" value="1"/>
</dbReference>
<dbReference type="InterPro" id="IPR036894">
    <property type="entry name" value="YbaB-like_sf"/>
</dbReference>
<keyword evidence="4" id="KW-1185">Reference proteome</keyword>
<evidence type="ECO:0000313" key="4">
    <source>
        <dbReference type="Proteomes" id="UP001501175"/>
    </source>
</evidence>
<dbReference type="PANTHER" id="PTHR33449">
    <property type="entry name" value="NUCLEOID-ASSOCIATED PROTEIN YBAB"/>
    <property type="match status" value="1"/>
</dbReference>
<dbReference type="InterPro" id="IPR004401">
    <property type="entry name" value="YbaB/EbfC"/>
</dbReference>
<accession>A0ABP8NNU3</accession>
<gene>
    <name evidence="3" type="ORF">GCM10023189_55030</name>
</gene>
<dbReference type="SUPFAM" id="SSF82607">
    <property type="entry name" value="YbaB-like"/>
    <property type="match status" value="1"/>
</dbReference>
<dbReference type="Proteomes" id="UP001501175">
    <property type="component" value="Unassembled WGS sequence"/>
</dbReference>
<dbReference type="PANTHER" id="PTHR33449:SF1">
    <property type="entry name" value="NUCLEOID-ASSOCIATED PROTEIN YBAB"/>
    <property type="match status" value="1"/>
</dbReference>